<dbReference type="PROSITE" id="PS51186">
    <property type="entry name" value="GNAT"/>
    <property type="match status" value="1"/>
</dbReference>
<protein>
    <recommendedName>
        <fullName evidence="1">N-acetyltransferase domain-containing protein</fullName>
    </recommendedName>
</protein>
<accession>A0A402A9K1</accession>
<comment type="caution">
    <text evidence="2">The sequence shown here is derived from an EMBL/GenBank/DDBJ whole genome shotgun (WGS) entry which is preliminary data.</text>
</comment>
<organism evidence="2 3">
    <name type="scientific">Tengunoibacter tsumagoiensis</name>
    <dbReference type="NCBI Taxonomy" id="2014871"/>
    <lineage>
        <taxon>Bacteria</taxon>
        <taxon>Bacillati</taxon>
        <taxon>Chloroflexota</taxon>
        <taxon>Ktedonobacteria</taxon>
        <taxon>Ktedonobacterales</taxon>
        <taxon>Dictyobacteraceae</taxon>
        <taxon>Tengunoibacter</taxon>
    </lineage>
</organism>
<name>A0A402A9K1_9CHLR</name>
<dbReference type="InterPro" id="IPR016181">
    <property type="entry name" value="Acyl_CoA_acyltransferase"/>
</dbReference>
<gene>
    <name evidence="2" type="ORF">KTT_54940</name>
</gene>
<dbReference type="AlphaFoldDB" id="A0A402A9K1"/>
<dbReference type="CDD" id="cd04301">
    <property type="entry name" value="NAT_SF"/>
    <property type="match status" value="1"/>
</dbReference>
<dbReference type="EMBL" id="BIFR01000002">
    <property type="protein sequence ID" value="GCE15635.1"/>
    <property type="molecule type" value="Genomic_DNA"/>
</dbReference>
<dbReference type="SUPFAM" id="SSF55729">
    <property type="entry name" value="Acyl-CoA N-acyltransferases (Nat)"/>
    <property type="match status" value="1"/>
</dbReference>
<sequence>MTENSDFHSTLLQDEQDWQQLLQSVEQIHSSDPFHCIWHMGDLMWTRYRNQAIDPRKHIRLWKNAAGELLAFAWFLSYGTTIQVAPDARQQKVLYEDILNWAEEYWLTTFADQPQRRNLWCYAFDDDSFLQEALFQHGFQRGEDCQLLFFQELSTELARSELPIGWTIRPLRNTQEYTRRIEIEFAAWGIGQSFEDYQRMRAVPEYLPELDLGVFDTEDTMLAYTTIWLDGQGSCGYFEPVTVHPTAQRQGIGRMLLQEGLYQLKNQGARYARVCPPDDNEGAKKLYASVGFVRHNQTWIWGKQLRRVEESIGN</sequence>
<keyword evidence="3" id="KW-1185">Reference proteome</keyword>
<dbReference type="OrthoDB" id="3771710at2"/>
<dbReference type="InterPro" id="IPR000182">
    <property type="entry name" value="GNAT_dom"/>
</dbReference>
<evidence type="ECO:0000259" key="1">
    <source>
        <dbReference type="PROSITE" id="PS51186"/>
    </source>
</evidence>
<dbReference type="GO" id="GO:0016747">
    <property type="term" value="F:acyltransferase activity, transferring groups other than amino-acyl groups"/>
    <property type="evidence" value="ECO:0007669"/>
    <property type="project" value="InterPro"/>
</dbReference>
<dbReference type="Pfam" id="PF00583">
    <property type="entry name" value="Acetyltransf_1"/>
    <property type="match status" value="1"/>
</dbReference>
<evidence type="ECO:0000313" key="2">
    <source>
        <dbReference type="EMBL" id="GCE15635.1"/>
    </source>
</evidence>
<feature type="domain" description="N-acetyltransferase" evidence="1">
    <location>
        <begin position="166"/>
        <end position="306"/>
    </location>
</feature>
<dbReference type="Proteomes" id="UP000287352">
    <property type="component" value="Unassembled WGS sequence"/>
</dbReference>
<dbReference type="Gene3D" id="3.40.630.30">
    <property type="match status" value="1"/>
</dbReference>
<dbReference type="RefSeq" id="WP_126583065.1">
    <property type="nucleotide sequence ID" value="NZ_BIFR01000002.1"/>
</dbReference>
<proteinExistence type="predicted"/>
<evidence type="ECO:0000313" key="3">
    <source>
        <dbReference type="Proteomes" id="UP000287352"/>
    </source>
</evidence>
<reference evidence="3" key="1">
    <citation type="submission" date="2018-12" db="EMBL/GenBank/DDBJ databases">
        <title>Tengunoibacter tsumagoiensis gen. nov., sp. nov., Dictyobacter kobayashii sp. nov., D. alpinus sp. nov., and D. joshuensis sp. nov. and description of Dictyobacteraceae fam. nov. within the order Ktedonobacterales isolated from Tengu-no-mugimeshi.</title>
        <authorList>
            <person name="Wang C.M."/>
            <person name="Zheng Y."/>
            <person name="Sakai Y."/>
            <person name="Toyoda A."/>
            <person name="Minakuchi Y."/>
            <person name="Abe K."/>
            <person name="Yokota A."/>
            <person name="Yabe S."/>
        </authorList>
    </citation>
    <scope>NUCLEOTIDE SEQUENCE [LARGE SCALE GENOMIC DNA]</scope>
    <source>
        <strain evidence="3">Uno3</strain>
    </source>
</reference>